<dbReference type="KEGG" id="kon:CONE_0421"/>
<feature type="region of interest" description="Disordered" evidence="7">
    <location>
        <begin position="1"/>
        <end position="20"/>
    </location>
</feature>
<dbReference type="InterPro" id="IPR017856">
    <property type="entry name" value="Integrase-like_N"/>
</dbReference>
<keyword evidence="2 6" id="KW-0963">Cytoplasm</keyword>
<dbReference type="Proteomes" id="UP000011541">
    <property type="component" value="Chromosome"/>
</dbReference>
<evidence type="ECO:0000256" key="1">
    <source>
        <dbReference type="ARBA" id="ARBA00008724"/>
    </source>
</evidence>
<dbReference type="InterPro" id="IPR048300">
    <property type="entry name" value="TACO1_YebC-like_2nd/3rd_dom"/>
</dbReference>
<dbReference type="NCBIfam" id="TIGR01033">
    <property type="entry name" value="YebC/PmpR family DNA-binding transcriptional regulator"/>
    <property type="match status" value="1"/>
</dbReference>
<dbReference type="GO" id="GO:0003677">
    <property type="term" value="F:DNA binding"/>
    <property type="evidence" value="ECO:0007669"/>
    <property type="project" value="UniProtKB-UniRule"/>
</dbReference>
<dbReference type="HOGENOM" id="CLU_062974_2_2_4"/>
<dbReference type="GO" id="GO:0005829">
    <property type="term" value="C:cytosol"/>
    <property type="evidence" value="ECO:0007669"/>
    <property type="project" value="TreeGrafter"/>
</dbReference>
<dbReference type="RefSeq" id="WP_015396899.1">
    <property type="nucleotide sequence ID" value="NC_020299.1"/>
</dbReference>
<keyword evidence="5 6" id="KW-0804">Transcription</keyword>
<organism evidence="10 11">
    <name type="scientific">Candidatus Kinetoplastidibacterium stringomonadis TCC290E</name>
    <dbReference type="NCBI Taxonomy" id="1208920"/>
    <lineage>
        <taxon>Bacteria</taxon>
        <taxon>Pseudomonadati</taxon>
        <taxon>Pseudomonadota</taxon>
        <taxon>Betaproteobacteria</taxon>
        <taxon>Candidatus Kinetoplastidibacterium</taxon>
    </lineage>
</organism>
<evidence type="ECO:0000256" key="2">
    <source>
        <dbReference type="ARBA" id="ARBA00022490"/>
    </source>
</evidence>
<gene>
    <name evidence="10" type="ORF">CONE_0421</name>
</gene>
<dbReference type="FunFam" id="1.10.10.200:FF:000002">
    <property type="entry name" value="Probable transcriptional regulatory protein CLM62_37755"/>
    <property type="match status" value="1"/>
</dbReference>
<evidence type="ECO:0000256" key="7">
    <source>
        <dbReference type="SAM" id="MobiDB-lite"/>
    </source>
</evidence>
<dbReference type="NCBIfam" id="NF009044">
    <property type="entry name" value="PRK12378.1"/>
    <property type="match status" value="1"/>
</dbReference>
<dbReference type="Pfam" id="PF20772">
    <property type="entry name" value="TACO1_YebC_N"/>
    <property type="match status" value="1"/>
</dbReference>
<dbReference type="InterPro" id="IPR029072">
    <property type="entry name" value="YebC-like"/>
</dbReference>
<comment type="similarity">
    <text evidence="1 6">Belongs to the TACO1 family.</text>
</comment>
<comment type="subcellular location">
    <subcellularLocation>
        <location evidence="6">Cytoplasm</location>
    </subcellularLocation>
</comment>
<evidence type="ECO:0000313" key="11">
    <source>
        <dbReference type="Proteomes" id="UP000011541"/>
    </source>
</evidence>
<keyword evidence="11" id="KW-1185">Reference proteome</keyword>
<dbReference type="EMBL" id="CP003805">
    <property type="protein sequence ID" value="AGF48212.1"/>
    <property type="molecule type" value="Genomic_DNA"/>
</dbReference>
<protein>
    <recommendedName>
        <fullName evidence="6">Probable transcriptional regulatory protein CONE_0421</fullName>
    </recommendedName>
</protein>
<accession>M1LRP5</accession>
<reference evidence="10 11" key="1">
    <citation type="journal article" date="2013" name="Genome Biol. Evol.">
        <title>Genome evolution and phylogenomic analysis of candidatus kinetoplastibacterium, the betaproteobacterial endosymbionts of strigomonas and angomonas.</title>
        <authorList>
            <person name="Alves J.M."/>
            <person name="Serrano M.G."/>
            <person name="Maia da Silva F."/>
            <person name="Voegtly L.J."/>
            <person name="Matveyev A.V."/>
            <person name="Teixeira M.M."/>
            <person name="Camargo E.P."/>
            <person name="Buck G.A."/>
        </authorList>
    </citation>
    <scope>NUCLEOTIDE SEQUENCE [LARGE SCALE GENOMIC DNA]</scope>
    <source>
        <strain evidence="10 11">TCC290E</strain>
    </source>
</reference>
<dbReference type="AlphaFoldDB" id="M1LRP5"/>
<sequence length="243" mass="27350">MAGHSKWANIQHRKNRQDEKRGKLWTKIIREITVAARSGDTDINSNFQLRAALGKASAANIPKDNINKALQRSSKESDEYEEINYGGYGIEGSAFVVKSLTDNKIKTASEIRHAFTKNSGNLEQYGSVSFLFRSCGKFIFSTVSSKEEENIFKIALEYGAEDFASLDNKTIEVTCLPEQYIKLCNAFDQAKVIIKSSDIIIEPLIKVKLNHEKYIKIEKLILDLENLDDVQSVYTNAVLTDSN</sequence>
<dbReference type="Gene3D" id="1.10.10.200">
    <property type="match status" value="1"/>
</dbReference>
<dbReference type="Gene3D" id="3.30.70.980">
    <property type="match status" value="2"/>
</dbReference>
<evidence type="ECO:0000256" key="3">
    <source>
        <dbReference type="ARBA" id="ARBA00023015"/>
    </source>
</evidence>
<dbReference type="InterPro" id="IPR026564">
    <property type="entry name" value="Transcrip_reg_TACO1-like_dom3"/>
</dbReference>
<evidence type="ECO:0000259" key="8">
    <source>
        <dbReference type="Pfam" id="PF01709"/>
    </source>
</evidence>
<dbReference type="HAMAP" id="MF_00693">
    <property type="entry name" value="Transcrip_reg_TACO1"/>
    <property type="match status" value="1"/>
</dbReference>
<evidence type="ECO:0000256" key="5">
    <source>
        <dbReference type="ARBA" id="ARBA00023163"/>
    </source>
</evidence>
<dbReference type="OrthoDB" id="9781053at2"/>
<dbReference type="PANTHER" id="PTHR12532:SF6">
    <property type="entry name" value="TRANSCRIPTIONAL REGULATORY PROTEIN YEBC-RELATED"/>
    <property type="match status" value="1"/>
</dbReference>
<dbReference type="PANTHER" id="PTHR12532">
    <property type="entry name" value="TRANSLATIONAL ACTIVATOR OF CYTOCHROME C OXIDASE 1"/>
    <property type="match status" value="1"/>
</dbReference>
<keyword evidence="4 6" id="KW-0238">DNA-binding</keyword>
<dbReference type="eggNOG" id="COG0217">
    <property type="taxonomic scope" value="Bacteria"/>
</dbReference>
<dbReference type="NCBIfam" id="NF001030">
    <property type="entry name" value="PRK00110.1"/>
    <property type="match status" value="1"/>
</dbReference>
<dbReference type="SUPFAM" id="SSF75625">
    <property type="entry name" value="YebC-like"/>
    <property type="match status" value="1"/>
</dbReference>
<name>M1LRP5_9PROT</name>
<evidence type="ECO:0000259" key="9">
    <source>
        <dbReference type="Pfam" id="PF20772"/>
    </source>
</evidence>
<feature type="domain" description="TACO1/YebC-like N-terminal" evidence="9">
    <location>
        <begin position="5"/>
        <end position="75"/>
    </location>
</feature>
<proteinExistence type="inferred from homology"/>
<evidence type="ECO:0000313" key="10">
    <source>
        <dbReference type="EMBL" id="AGF48212.1"/>
    </source>
</evidence>
<keyword evidence="3 6" id="KW-0805">Transcription regulation</keyword>
<dbReference type="STRING" id="1208920.CONE_0421"/>
<dbReference type="InterPro" id="IPR002876">
    <property type="entry name" value="Transcrip_reg_TACO1-like"/>
</dbReference>
<evidence type="ECO:0000256" key="6">
    <source>
        <dbReference type="HAMAP-Rule" id="MF_00693"/>
    </source>
</evidence>
<dbReference type="GO" id="GO:0006355">
    <property type="term" value="P:regulation of DNA-templated transcription"/>
    <property type="evidence" value="ECO:0007669"/>
    <property type="project" value="UniProtKB-UniRule"/>
</dbReference>
<dbReference type="InterPro" id="IPR049083">
    <property type="entry name" value="TACO1_YebC_N"/>
</dbReference>
<dbReference type="PATRIC" id="fig|1208920.3.peg.192"/>
<dbReference type="Pfam" id="PF01709">
    <property type="entry name" value="Transcrip_reg"/>
    <property type="match status" value="1"/>
</dbReference>
<feature type="domain" description="TACO1/YebC-like second and third" evidence="8">
    <location>
        <begin position="80"/>
        <end position="237"/>
    </location>
</feature>
<evidence type="ECO:0000256" key="4">
    <source>
        <dbReference type="ARBA" id="ARBA00023125"/>
    </source>
</evidence>